<dbReference type="RefSeq" id="WP_130965928.1">
    <property type="nucleotide sequence ID" value="NZ_SIXI01000001.1"/>
</dbReference>
<dbReference type="CDD" id="cd08505">
    <property type="entry name" value="PBP2_NikA_DppA_OppA_like_18"/>
    <property type="match status" value="1"/>
</dbReference>
<keyword evidence="6" id="KW-0812">Transmembrane</keyword>
<dbReference type="EMBL" id="SIXI01000001">
    <property type="protein sequence ID" value="TBO33979.1"/>
    <property type="molecule type" value="Genomic_DNA"/>
</dbReference>
<reference evidence="9 10" key="1">
    <citation type="submission" date="2019-02" db="EMBL/GenBank/DDBJ databases">
        <title>Aquabacterium sp. strain KMB7.</title>
        <authorList>
            <person name="Chen W.-M."/>
        </authorList>
    </citation>
    <scope>NUCLEOTIDE SEQUENCE [LARGE SCALE GENOMIC DNA]</scope>
    <source>
        <strain evidence="9 10">KMB7</strain>
    </source>
</reference>
<comment type="subcellular location">
    <subcellularLocation>
        <location evidence="1">Cell envelope</location>
    </subcellularLocation>
</comment>
<feature type="chain" id="PRO_5020962647" evidence="7">
    <location>
        <begin position="24"/>
        <end position="745"/>
    </location>
</feature>
<feature type="domain" description="Solute-binding protein family 5" evidence="8">
    <location>
        <begin position="169"/>
        <end position="604"/>
    </location>
</feature>
<keyword evidence="10" id="KW-1185">Reference proteome</keyword>
<dbReference type="GO" id="GO:0015833">
    <property type="term" value="P:peptide transport"/>
    <property type="evidence" value="ECO:0007669"/>
    <property type="project" value="TreeGrafter"/>
</dbReference>
<dbReference type="GO" id="GO:1904680">
    <property type="term" value="F:peptide transmembrane transporter activity"/>
    <property type="evidence" value="ECO:0007669"/>
    <property type="project" value="TreeGrafter"/>
</dbReference>
<proteinExistence type="inferred from homology"/>
<evidence type="ECO:0000256" key="3">
    <source>
        <dbReference type="ARBA" id="ARBA00022448"/>
    </source>
</evidence>
<protein>
    <submittedName>
        <fullName evidence="9">Peptide ABC transporter substrate-binding protein</fullName>
    </submittedName>
</protein>
<dbReference type="SUPFAM" id="SSF53850">
    <property type="entry name" value="Periplasmic binding protein-like II"/>
    <property type="match status" value="1"/>
</dbReference>
<keyword evidence="6" id="KW-0472">Membrane</keyword>
<feature type="signal peptide" evidence="7">
    <location>
        <begin position="1"/>
        <end position="23"/>
    </location>
</feature>
<dbReference type="Pfam" id="PF00496">
    <property type="entry name" value="SBP_bac_5"/>
    <property type="match status" value="1"/>
</dbReference>
<organism evidence="9 10">
    <name type="scientific">Aquabacterium lacunae</name>
    <dbReference type="NCBI Taxonomy" id="2528630"/>
    <lineage>
        <taxon>Bacteria</taxon>
        <taxon>Pseudomonadati</taxon>
        <taxon>Pseudomonadota</taxon>
        <taxon>Betaproteobacteria</taxon>
        <taxon>Burkholderiales</taxon>
        <taxon>Aquabacterium</taxon>
    </lineage>
</organism>
<sequence length="745" mass="84542">MHATLPRLLLLALVSVASLLLSACNNSPYPDGAAAENTLYTAFNSRSPRYLDPTSSYSSNETPYTYQVYEPLYGYHYLKRPYTLVPKTAQAVVQPQYVDKAGRPLPPDAPADQIAESHYVLQLKPGIRYAPHPAFARNDLGQYLYHAMKPGELGERRSPWQFEHTGTRELVADDYVYAIKRQATTRTAAPVFGLFAEYVVGLADYGKLVRAEDKKLREGLPPTVRDKPFLDFRRWPLAGAQAEGKYTLKLRIKGKYPQWSYWMAMTFLAPVPWEADAFYAQPGMAANGLSLNTWPVGTGPYMMTEYVQDRRHVLSRNPNYRGEPYPCEGMPQDKAEGRLADCGKPTPFIDQLVFNIEKEAVPQDAKFRQGYLDVPEFDQMSYGNAYRIQMEDSARVNAEFTRKGILLPRTVDLSSSYMGFNWLDPVVGKGDTPEQRVRNRKLRQALSIAIDWDEFNRIFPKAAGEVAQGPLPGGVFGSRHGTKEGLNPTTHRWVDGRAQRRPIDDAQRLLAEAGYPNGRDARSGKPLVLNYDVGSPATPESKANLDWMTKQFAKLGIQLEIRATDYNQFQDKVRRGKHQIFTWGWLADYPDAENFLFLLYGPGAKSVHDGENAANYQNAEYDRLYSQLRFMGDGPEKQAVIDRMVAILQEDAPWSWGYFPYASGAYHRWVHNGKPSIMVRDQAQYYRLDTADRVRSLADWNRPVYWPLAVLAVVLLAMAWGARKVFRGREQHTARDQARQRGLAD</sequence>
<dbReference type="OrthoDB" id="9801912at2"/>
<accession>A0A4Q9H1E7</accession>
<dbReference type="Gene3D" id="3.40.190.10">
    <property type="entry name" value="Periplasmic binding protein-like II"/>
    <property type="match status" value="1"/>
</dbReference>
<gene>
    <name evidence="9" type="ORF">EYS42_00540</name>
</gene>
<keyword evidence="6" id="KW-1133">Transmembrane helix</keyword>
<dbReference type="Gene3D" id="3.10.105.10">
    <property type="entry name" value="Dipeptide-binding Protein, Domain 3"/>
    <property type="match status" value="1"/>
</dbReference>
<dbReference type="PROSITE" id="PS51257">
    <property type="entry name" value="PROKAR_LIPOPROTEIN"/>
    <property type="match status" value="1"/>
</dbReference>
<evidence type="ECO:0000256" key="4">
    <source>
        <dbReference type="ARBA" id="ARBA00022729"/>
    </source>
</evidence>
<evidence type="ECO:0000259" key="8">
    <source>
        <dbReference type="Pfam" id="PF00496"/>
    </source>
</evidence>
<keyword evidence="4 7" id="KW-0732">Signal</keyword>
<evidence type="ECO:0000256" key="1">
    <source>
        <dbReference type="ARBA" id="ARBA00004196"/>
    </source>
</evidence>
<evidence type="ECO:0000256" key="5">
    <source>
        <dbReference type="SAM" id="MobiDB-lite"/>
    </source>
</evidence>
<dbReference type="GO" id="GO:0030313">
    <property type="term" value="C:cell envelope"/>
    <property type="evidence" value="ECO:0007669"/>
    <property type="project" value="UniProtKB-SubCell"/>
</dbReference>
<dbReference type="InterPro" id="IPR000914">
    <property type="entry name" value="SBP_5_dom"/>
</dbReference>
<keyword evidence="3" id="KW-0813">Transport</keyword>
<dbReference type="PANTHER" id="PTHR30290:SF10">
    <property type="entry name" value="PERIPLASMIC OLIGOPEPTIDE-BINDING PROTEIN-RELATED"/>
    <property type="match status" value="1"/>
</dbReference>
<feature type="region of interest" description="Disordered" evidence="5">
    <location>
        <begin position="470"/>
        <end position="490"/>
    </location>
</feature>
<dbReference type="Proteomes" id="UP000292120">
    <property type="component" value="Unassembled WGS sequence"/>
</dbReference>
<comment type="caution">
    <text evidence="9">The sequence shown here is derived from an EMBL/GenBank/DDBJ whole genome shotgun (WGS) entry which is preliminary data.</text>
</comment>
<comment type="similarity">
    <text evidence="2">Belongs to the bacterial solute-binding protein 5 family.</text>
</comment>
<evidence type="ECO:0000313" key="9">
    <source>
        <dbReference type="EMBL" id="TBO33979.1"/>
    </source>
</evidence>
<evidence type="ECO:0000256" key="6">
    <source>
        <dbReference type="SAM" id="Phobius"/>
    </source>
</evidence>
<feature type="transmembrane region" description="Helical" evidence="6">
    <location>
        <begin position="704"/>
        <end position="722"/>
    </location>
</feature>
<dbReference type="InterPro" id="IPR039424">
    <property type="entry name" value="SBP_5"/>
</dbReference>
<evidence type="ECO:0000256" key="2">
    <source>
        <dbReference type="ARBA" id="ARBA00005695"/>
    </source>
</evidence>
<evidence type="ECO:0000256" key="7">
    <source>
        <dbReference type="SAM" id="SignalP"/>
    </source>
</evidence>
<evidence type="ECO:0000313" key="10">
    <source>
        <dbReference type="Proteomes" id="UP000292120"/>
    </source>
</evidence>
<dbReference type="AlphaFoldDB" id="A0A4Q9H1E7"/>
<dbReference type="PANTHER" id="PTHR30290">
    <property type="entry name" value="PERIPLASMIC BINDING COMPONENT OF ABC TRANSPORTER"/>
    <property type="match status" value="1"/>
</dbReference>
<name>A0A4Q9H1E7_9BURK</name>